<feature type="domain" description="Protein kinase" evidence="1">
    <location>
        <begin position="43"/>
        <end position="305"/>
    </location>
</feature>
<dbReference type="GO" id="GO:0005524">
    <property type="term" value="F:ATP binding"/>
    <property type="evidence" value="ECO:0007669"/>
    <property type="project" value="InterPro"/>
</dbReference>
<dbReference type="PANTHER" id="PTHR11909">
    <property type="entry name" value="CASEIN KINASE-RELATED"/>
    <property type="match status" value="1"/>
</dbReference>
<dbReference type="GO" id="GO:0004672">
    <property type="term" value="F:protein kinase activity"/>
    <property type="evidence" value="ECO:0007669"/>
    <property type="project" value="InterPro"/>
</dbReference>
<dbReference type="Pfam" id="PF00069">
    <property type="entry name" value="Pkinase"/>
    <property type="match status" value="1"/>
</dbReference>
<evidence type="ECO:0000313" key="3">
    <source>
        <dbReference type="Proteomes" id="UP001175271"/>
    </source>
</evidence>
<reference evidence="2" key="1">
    <citation type="submission" date="2023-06" db="EMBL/GenBank/DDBJ databases">
        <title>Genomic analysis of the entomopathogenic nematode Steinernema hermaphroditum.</title>
        <authorList>
            <person name="Schwarz E.M."/>
            <person name="Heppert J.K."/>
            <person name="Baniya A."/>
            <person name="Schwartz H.T."/>
            <person name="Tan C.-H."/>
            <person name="Antoshechkin I."/>
            <person name="Sternberg P.W."/>
            <person name="Goodrich-Blair H."/>
            <person name="Dillman A.R."/>
        </authorList>
    </citation>
    <scope>NUCLEOTIDE SEQUENCE</scope>
    <source>
        <strain evidence="2">PS9179</strain>
        <tissue evidence="2">Whole animal</tissue>
    </source>
</reference>
<protein>
    <recommendedName>
        <fullName evidence="1">Protein kinase domain-containing protein</fullName>
    </recommendedName>
</protein>
<dbReference type="InterPro" id="IPR011009">
    <property type="entry name" value="Kinase-like_dom_sf"/>
</dbReference>
<dbReference type="PROSITE" id="PS50011">
    <property type="entry name" value="PROTEIN_KINASE_DOM"/>
    <property type="match status" value="1"/>
</dbReference>
<dbReference type="EMBL" id="JAUCMV010000004">
    <property type="protein sequence ID" value="KAK0403032.1"/>
    <property type="molecule type" value="Genomic_DNA"/>
</dbReference>
<sequence length="387" mass="44042">MGTPNSKPSPAVKKGKNNVRRKIRAVESNSANFPPGTVIGNRFTIVEKLGSGGCGVVFKAEDRQRRKGKPVALKVETTPDGNGIKIEVEILKCLNSSRFAIRVIHSASTDGYHYMAMTLMGKTLDVLHKRCNNFFSVSTQVRVGIHILFGLKQLHDLGFVHRDVKPANMALGPDGGRDARIIHLLDFGLARKFVHNVNGKWQMRPERRTAEYRGTKHYSSCNTHARHEQGRSDDLWSWFYVLAEMRGPLPWDEVSDEKKIQKIKETTKYAKLLSKSAVEMLEIPELLRNLGYFHRPDYLKLYMVLVQIMARYNFHFCDPYDWEENAELGMIKSLRKILLGVEEVSASMDSTINTFEATQTTIAQRIADFADNDLYKSEDFSINRLGF</sequence>
<dbReference type="Gene3D" id="1.10.510.10">
    <property type="entry name" value="Transferase(Phosphotransferase) domain 1"/>
    <property type="match status" value="1"/>
</dbReference>
<name>A0AA39HEE4_9BILA</name>
<gene>
    <name evidence="2" type="ORF">QR680_016681</name>
</gene>
<evidence type="ECO:0000313" key="2">
    <source>
        <dbReference type="EMBL" id="KAK0403032.1"/>
    </source>
</evidence>
<dbReference type="AlphaFoldDB" id="A0AA39HEE4"/>
<organism evidence="2 3">
    <name type="scientific">Steinernema hermaphroditum</name>
    <dbReference type="NCBI Taxonomy" id="289476"/>
    <lineage>
        <taxon>Eukaryota</taxon>
        <taxon>Metazoa</taxon>
        <taxon>Ecdysozoa</taxon>
        <taxon>Nematoda</taxon>
        <taxon>Chromadorea</taxon>
        <taxon>Rhabditida</taxon>
        <taxon>Tylenchina</taxon>
        <taxon>Panagrolaimomorpha</taxon>
        <taxon>Strongyloidoidea</taxon>
        <taxon>Steinernematidae</taxon>
        <taxon>Steinernema</taxon>
    </lineage>
</organism>
<accession>A0AA39HEE4</accession>
<comment type="caution">
    <text evidence="2">The sequence shown here is derived from an EMBL/GenBank/DDBJ whole genome shotgun (WGS) entry which is preliminary data.</text>
</comment>
<dbReference type="InterPro" id="IPR050235">
    <property type="entry name" value="CK1_Ser-Thr_kinase"/>
</dbReference>
<dbReference type="SUPFAM" id="SSF56112">
    <property type="entry name" value="Protein kinase-like (PK-like)"/>
    <property type="match status" value="1"/>
</dbReference>
<evidence type="ECO:0000259" key="1">
    <source>
        <dbReference type="PROSITE" id="PS50011"/>
    </source>
</evidence>
<dbReference type="InterPro" id="IPR000719">
    <property type="entry name" value="Prot_kinase_dom"/>
</dbReference>
<keyword evidence="3" id="KW-1185">Reference proteome</keyword>
<proteinExistence type="predicted"/>
<dbReference type="Proteomes" id="UP001175271">
    <property type="component" value="Unassembled WGS sequence"/>
</dbReference>
<dbReference type="SMART" id="SM00220">
    <property type="entry name" value="S_TKc"/>
    <property type="match status" value="1"/>
</dbReference>